<dbReference type="EMBL" id="JBHSTE010000001">
    <property type="protein sequence ID" value="MFC6331488.1"/>
    <property type="molecule type" value="Genomic_DNA"/>
</dbReference>
<feature type="transmembrane region" description="Helical" evidence="6">
    <location>
        <begin position="226"/>
        <end position="253"/>
    </location>
</feature>
<comment type="caution">
    <text evidence="7">The sequence shown here is derived from an EMBL/GenBank/DDBJ whole genome shotgun (WGS) entry which is preliminary data.</text>
</comment>
<feature type="transmembrane region" description="Helical" evidence="6">
    <location>
        <begin position="107"/>
        <end position="129"/>
    </location>
</feature>
<accession>A0ABW1V0K2</accession>
<protein>
    <submittedName>
        <fullName evidence="7">Energy-coupling factor transporter transmembrane component T family protein</fullName>
    </submittedName>
</protein>
<evidence type="ECO:0000256" key="2">
    <source>
        <dbReference type="ARBA" id="ARBA00022475"/>
    </source>
</evidence>
<dbReference type="Pfam" id="PF02361">
    <property type="entry name" value="CbiQ"/>
    <property type="match status" value="1"/>
</dbReference>
<comment type="subcellular location">
    <subcellularLocation>
        <location evidence="1">Membrane</location>
        <topology evidence="1">Multi-pass membrane protein</topology>
    </subcellularLocation>
</comment>
<evidence type="ECO:0000256" key="3">
    <source>
        <dbReference type="ARBA" id="ARBA00022692"/>
    </source>
</evidence>
<feature type="transmembrane region" description="Helical" evidence="6">
    <location>
        <begin position="68"/>
        <end position="87"/>
    </location>
</feature>
<reference evidence="8" key="1">
    <citation type="journal article" date="2019" name="Int. J. Syst. Evol. Microbiol.">
        <title>The Global Catalogue of Microorganisms (GCM) 10K type strain sequencing project: providing services to taxonomists for standard genome sequencing and annotation.</title>
        <authorList>
            <consortium name="The Broad Institute Genomics Platform"/>
            <consortium name="The Broad Institute Genome Sequencing Center for Infectious Disease"/>
            <person name="Wu L."/>
            <person name="Ma J."/>
        </authorList>
    </citation>
    <scope>NUCLEOTIDE SEQUENCE [LARGE SCALE GENOMIC DNA]</scope>
    <source>
        <strain evidence="8">PCU 280</strain>
    </source>
</reference>
<dbReference type="Proteomes" id="UP001596233">
    <property type="component" value="Unassembled WGS sequence"/>
</dbReference>
<dbReference type="InterPro" id="IPR051611">
    <property type="entry name" value="ECF_transporter_component"/>
</dbReference>
<keyword evidence="3 6" id="KW-0812">Transmembrane</keyword>
<keyword evidence="4 6" id="KW-1133">Transmembrane helix</keyword>
<name>A0ABW1V0K2_9BACL</name>
<feature type="transmembrane region" description="Helical" evidence="6">
    <location>
        <begin position="44"/>
        <end position="61"/>
    </location>
</feature>
<sequence length="256" mass="29409">MNNVLNWFTPSYQTWLHRCNPSLKFLILFAIMLFVFFSRALELYIGYIVCLSILLWSSCGFPIRKIALLHIPILFSSLSSGISLTLFGRGNDVLWQWWIIKISSESIHSGILIGTKSLLIGIIGLLLLLTSPPVKLLYSFMQQLRFPAKYAYAFLAGLRLVPFMIEEVQLRRRALRIRRVQRPTGITAVYTTIKLYSIPLIAQAIRRAHRIGIAMVAKQFNQQRTYYYITGFSWHDAAFVIFALACTFVTMLFTAL</sequence>
<dbReference type="InterPro" id="IPR003339">
    <property type="entry name" value="ABC/ECF_trnsptr_transmembrane"/>
</dbReference>
<evidence type="ECO:0000313" key="8">
    <source>
        <dbReference type="Proteomes" id="UP001596233"/>
    </source>
</evidence>
<gene>
    <name evidence="7" type="ORF">ACFP56_02560</name>
</gene>
<dbReference type="RefSeq" id="WP_379230789.1">
    <property type="nucleotide sequence ID" value="NZ_JBHSTE010000001.1"/>
</dbReference>
<dbReference type="CDD" id="cd16914">
    <property type="entry name" value="EcfT"/>
    <property type="match status" value="1"/>
</dbReference>
<evidence type="ECO:0000256" key="6">
    <source>
        <dbReference type="SAM" id="Phobius"/>
    </source>
</evidence>
<keyword evidence="8" id="KW-1185">Reference proteome</keyword>
<evidence type="ECO:0000256" key="5">
    <source>
        <dbReference type="ARBA" id="ARBA00023136"/>
    </source>
</evidence>
<keyword evidence="5 6" id="KW-0472">Membrane</keyword>
<dbReference type="PANTHER" id="PTHR34857:SF2">
    <property type="entry name" value="SLL0384 PROTEIN"/>
    <property type="match status" value="1"/>
</dbReference>
<feature type="transmembrane region" description="Helical" evidence="6">
    <location>
        <begin position="21"/>
        <end position="38"/>
    </location>
</feature>
<organism evidence="7 8">
    <name type="scientific">Paenibacillus septentrionalis</name>
    <dbReference type="NCBI Taxonomy" id="429342"/>
    <lineage>
        <taxon>Bacteria</taxon>
        <taxon>Bacillati</taxon>
        <taxon>Bacillota</taxon>
        <taxon>Bacilli</taxon>
        <taxon>Bacillales</taxon>
        <taxon>Paenibacillaceae</taxon>
        <taxon>Paenibacillus</taxon>
    </lineage>
</organism>
<evidence type="ECO:0000313" key="7">
    <source>
        <dbReference type="EMBL" id="MFC6331488.1"/>
    </source>
</evidence>
<keyword evidence="2" id="KW-1003">Cell membrane</keyword>
<dbReference type="PANTHER" id="PTHR34857">
    <property type="entry name" value="SLL0384 PROTEIN"/>
    <property type="match status" value="1"/>
</dbReference>
<evidence type="ECO:0000256" key="1">
    <source>
        <dbReference type="ARBA" id="ARBA00004141"/>
    </source>
</evidence>
<proteinExistence type="predicted"/>
<evidence type="ECO:0000256" key="4">
    <source>
        <dbReference type="ARBA" id="ARBA00022989"/>
    </source>
</evidence>